<gene>
    <name evidence="1" type="ORF">JOB18_021944</name>
</gene>
<dbReference type="EMBL" id="JAGKHQ010000019">
    <property type="protein sequence ID" value="KAG7482478.1"/>
    <property type="molecule type" value="Genomic_DNA"/>
</dbReference>
<comment type="caution">
    <text evidence="1">The sequence shown here is derived from an EMBL/GenBank/DDBJ whole genome shotgun (WGS) entry which is preliminary data.</text>
</comment>
<organism evidence="1 2">
    <name type="scientific">Solea senegalensis</name>
    <name type="common">Senegalese sole</name>
    <dbReference type="NCBI Taxonomy" id="28829"/>
    <lineage>
        <taxon>Eukaryota</taxon>
        <taxon>Metazoa</taxon>
        <taxon>Chordata</taxon>
        <taxon>Craniata</taxon>
        <taxon>Vertebrata</taxon>
        <taxon>Euteleostomi</taxon>
        <taxon>Actinopterygii</taxon>
        <taxon>Neopterygii</taxon>
        <taxon>Teleostei</taxon>
        <taxon>Neoteleostei</taxon>
        <taxon>Acanthomorphata</taxon>
        <taxon>Carangaria</taxon>
        <taxon>Pleuronectiformes</taxon>
        <taxon>Pleuronectoidei</taxon>
        <taxon>Soleidae</taxon>
        <taxon>Solea</taxon>
    </lineage>
</organism>
<keyword evidence="2" id="KW-1185">Reference proteome</keyword>
<evidence type="ECO:0000313" key="1">
    <source>
        <dbReference type="EMBL" id="KAG7482478.1"/>
    </source>
</evidence>
<dbReference type="Proteomes" id="UP000693946">
    <property type="component" value="Linkage Group LG7"/>
</dbReference>
<protein>
    <submittedName>
        <fullName evidence="1">Uncharacterized protein</fullName>
    </submittedName>
</protein>
<sequence length="69" mass="7740">MNGQHDLYHLLKLAHDCLFVRLGTLVTAVHNFTDNTVSTLTPGGCEFKFVSGKQYNGHAVEKKGHWDQL</sequence>
<name>A0AAV6Q235_SOLSE</name>
<proteinExistence type="predicted"/>
<evidence type="ECO:0000313" key="2">
    <source>
        <dbReference type="Proteomes" id="UP000693946"/>
    </source>
</evidence>
<dbReference type="AlphaFoldDB" id="A0AAV6Q235"/>
<reference evidence="1 2" key="1">
    <citation type="journal article" date="2021" name="Sci. Rep.">
        <title>Chromosome anchoring in Senegalese sole (Solea senegalensis) reveals sex-associated markers and genome rearrangements in flatfish.</title>
        <authorList>
            <person name="Guerrero-Cozar I."/>
            <person name="Gomez-Garrido J."/>
            <person name="Berbel C."/>
            <person name="Martinez-Blanch J.F."/>
            <person name="Alioto T."/>
            <person name="Claros M.G."/>
            <person name="Gagnaire P.A."/>
            <person name="Manchado M."/>
        </authorList>
    </citation>
    <scope>NUCLEOTIDE SEQUENCE [LARGE SCALE GENOMIC DNA]</scope>
    <source>
        <strain evidence="1">Sse05_10M</strain>
    </source>
</reference>
<accession>A0AAV6Q235</accession>